<dbReference type="SUPFAM" id="SSF57667">
    <property type="entry name" value="beta-beta-alpha zinc fingers"/>
    <property type="match status" value="1"/>
</dbReference>
<reference evidence="3" key="2">
    <citation type="submission" date="2020-08" db="EMBL/GenBank/DDBJ databases">
        <title>Plant Genome Project.</title>
        <authorList>
            <person name="Zhang R.-G."/>
        </authorList>
    </citation>
    <scope>NUCLEOTIDE SEQUENCE</scope>
    <source>
        <strain evidence="3">Huo1</strain>
        <tissue evidence="3">Leaf</tissue>
    </source>
</reference>
<feature type="region of interest" description="Disordered" evidence="1">
    <location>
        <begin position="194"/>
        <end position="213"/>
    </location>
</feature>
<evidence type="ECO:0000313" key="3">
    <source>
        <dbReference type="EMBL" id="KAG6421956.1"/>
    </source>
</evidence>
<proteinExistence type="predicted"/>
<dbReference type="Pfam" id="PF03134">
    <property type="entry name" value="TB2_DP1_HVA22"/>
    <property type="match status" value="1"/>
</dbReference>
<evidence type="ECO:0000259" key="2">
    <source>
        <dbReference type="Pfam" id="PF12874"/>
    </source>
</evidence>
<accession>A0A8X8XWX0</accession>
<dbReference type="PANTHER" id="PTHR12300:SF43">
    <property type="entry name" value="HVA22-LIKE PROTEIN"/>
    <property type="match status" value="1"/>
</dbReference>
<dbReference type="InterPro" id="IPR013087">
    <property type="entry name" value="Znf_C2H2_type"/>
</dbReference>
<protein>
    <recommendedName>
        <fullName evidence="2">C2H2-type domain-containing protein</fullName>
    </recommendedName>
</protein>
<dbReference type="InterPro" id="IPR036236">
    <property type="entry name" value="Znf_C2H2_sf"/>
</dbReference>
<dbReference type="InterPro" id="IPR004345">
    <property type="entry name" value="TB2_DP1_HVA22"/>
</dbReference>
<dbReference type="Pfam" id="PF12874">
    <property type="entry name" value="zf-met"/>
    <property type="match status" value="1"/>
</dbReference>
<name>A0A8X8XWX0_SALSN</name>
<reference evidence="3" key="1">
    <citation type="submission" date="2018-01" db="EMBL/GenBank/DDBJ databases">
        <authorList>
            <person name="Mao J.F."/>
        </authorList>
    </citation>
    <scope>NUCLEOTIDE SEQUENCE</scope>
    <source>
        <strain evidence="3">Huo1</strain>
        <tissue evidence="3">Leaf</tissue>
    </source>
</reference>
<keyword evidence="4" id="KW-1185">Reference proteome</keyword>
<feature type="compositionally biased region" description="Basic and acidic residues" evidence="1">
    <location>
        <begin position="240"/>
        <end position="256"/>
    </location>
</feature>
<comment type="caution">
    <text evidence="3">The sequence shown here is derived from an EMBL/GenBank/DDBJ whole genome shotgun (WGS) entry which is preliminary data.</text>
</comment>
<sequence length="493" mass="55752">MCSGDPIYKSMCRCSSALQTSTTSRWNKRARRGEICSMERHHVLSPRGELWAGRERAPRVPVNVHEPAITLCYPLLASILAVETGSGYHMRKMVEYWTLFSLFSLFEISFVKINECEIPFWSGVRLAVSLLLVMPQFEGAGIAYQGLVRSFIHMLGIFKEERLRKRKGCLNAVEKYIEENESEALEKLVVSQMTPPEARVQNTDPETPLLNKSEQEARMDTGVGESMLNAHLQGSKHKSKPEFKGRMPTKEPESSHLNKAWQEGFFDLCKVTTKNKSMWNAHLQGSEHKSKLESLKASLLDAKNTGPFSRLHMEPVSEAEDIMPPKETAERRLETPLKKAQPEWTGDVCKVTTVKASLLEAKDTGSSSLQQVQHMQPVSAFEEEDIMPPKEIAEKGLPETPILEKAQQEWTSDRCKATNDNESMLSNQKSKLERILEASLSLAKDTVSSPLVAYETQPTTYFDFVCASIYFKNDAFISCYFLKETTTILNLRN</sequence>
<dbReference type="AlphaFoldDB" id="A0A8X8XWX0"/>
<evidence type="ECO:0000313" key="4">
    <source>
        <dbReference type="Proteomes" id="UP000298416"/>
    </source>
</evidence>
<feature type="region of interest" description="Disordered" evidence="1">
    <location>
        <begin position="232"/>
        <end position="256"/>
    </location>
</feature>
<dbReference type="PANTHER" id="PTHR12300">
    <property type="entry name" value="HVA22-LIKE PROTEINS"/>
    <property type="match status" value="1"/>
</dbReference>
<feature type="domain" description="C2H2-type" evidence="2">
    <location>
        <begin position="267"/>
        <end position="288"/>
    </location>
</feature>
<evidence type="ECO:0000256" key="1">
    <source>
        <dbReference type="SAM" id="MobiDB-lite"/>
    </source>
</evidence>
<dbReference type="Gene3D" id="3.30.160.60">
    <property type="entry name" value="Classic Zinc Finger"/>
    <property type="match status" value="1"/>
</dbReference>
<organism evidence="3">
    <name type="scientific">Salvia splendens</name>
    <name type="common">Scarlet sage</name>
    <dbReference type="NCBI Taxonomy" id="180675"/>
    <lineage>
        <taxon>Eukaryota</taxon>
        <taxon>Viridiplantae</taxon>
        <taxon>Streptophyta</taxon>
        <taxon>Embryophyta</taxon>
        <taxon>Tracheophyta</taxon>
        <taxon>Spermatophyta</taxon>
        <taxon>Magnoliopsida</taxon>
        <taxon>eudicotyledons</taxon>
        <taxon>Gunneridae</taxon>
        <taxon>Pentapetalae</taxon>
        <taxon>asterids</taxon>
        <taxon>lamiids</taxon>
        <taxon>Lamiales</taxon>
        <taxon>Lamiaceae</taxon>
        <taxon>Nepetoideae</taxon>
        <taxon>Mentheae</taxon>
        <taxon>Salviinae</taxon>
        <taxon>Salvia</taxon>
        <taxon>Salvia subgen. Calosphace</taxon>
        <taxon>core Calosphace</taxon>
    </lineage>
</organism>
<gene>
    <name evidence="3" type="ORF">SASPL_118516</name>
</gene>
<dbReference type="Proteomes" id="UP000298416">
    <property type="component" value="Unassembled WGS sequence"/>
</dbReference>
<dbReference type="EMBL" id="PNBA02000006">
    <property type="protein sequence ID" value="KAG6421956.1"/>
    <property type="molecule type" value="Genomic_DNA"/>
</dbReference>